<keyword evidence="3" id="KW-1185">Reference proteome</keyword>
<reference evidence="3" key="1">
    <citation type="submission" date="2021-05" db="EMBL/GenBank/DDBJ databases">
        <title>Direct Submission.</title>
        <authorList>
            <person name="Li K."/>
            <person name="Gao J."/>
        </authorList>
    </citation>
    <scope>NUCLEOTIDE SEQUENCE [LARGE SCALE GENOMIC DNA]</scope>
    <source>
        <strain evidence="3">Mg02</strain>
        <plasmid evidence="3">unnamed2</plasmid>
    </source>
</reference>
<evidence type="ECO:0000256" key="1">
    <source>
        <dbReference type="SAM" id="MobiDB-lite"/>
    </source>
</evidence>
<feature type="region of interest" description="Disordered" evidence="1">
    <location>
        <begin position="105"/>
        <end position="127"/>
    </location>
</feature>
<sequence>MEHTPTADDGQAPEHRVIETVREKVIRRTCGWCGKDIAPRAHGKGRPRTYCSRSCRQRAYEVRTANERLERDRAAGTARAADDPVREVVERVVTRTTVVPVAARSAADPWTPRHLQDPEPAREGDLPRPRELQRLLARVAAAIAQGAYNPSEVDRIMRGASQVQTAGDRYVDALQERLRGGGGRNRH</sequence>
<keyword evidence="2" id="KW-0614">Plasmid</keyword>
<dbReference type="RefSeq" id="WP_220566131.1">
    <property type="nucleotide sequence ID" value="NZ_CP074134.1"/>
</dbReference>
<protein>
    <recommendedName>
        <fullName evidence="4">FCS-type domain-containing protein</fullName>
    </recommendedName>
</protein>
<gene>
    <name evidence="2" type="ORF">KGD84_32160</name>
</gene>
<name>A0ABX8BW67_9ACTN</name>
<organism evidence="2 3">
    <name type="scientific">Nocardiopsis changdeensis</name>
    <dbReference type="NCBI Taxonomy" id="2831969"/>
    <lineage>
        <taxon>Bacteria</taxon>
        <taxon>Bacillati</taxon>
        <taxon>Actinomycetota</taxon>
        <taxon>Actinomycetes</taxon>
        <taxon>Streptosporangiales</taxon>
        <taxon>Nocardiopsidaceae</taxon>
        <taxon>Nocardiopsis</taxon>
    </lineage>
</organism>
<geneLocation type="plasmid" evidence="2 3">
    <name>unnamed2</name>
</geneLocation>
<dbReference type="Proteomes" id="UP000676079">
    <property type="component" value="Plasmid unnamed2"/>
</dbReference>
<evidence type="ECO:0000313" key="2">
    <source>
        <dbReference type="EMBL" id="QUX26356.1"/>
    </source>
</evidence>
<feature type="compositionally biased region" description="Basic and acidic residues" evidence="1">
    <location>
        <begin position="114"/>
        <end position="127"/>
    </location>
</feature>
<evidence type="ECO:0008006" key="4">
    <source>
        <dbReference type="Google" id="ProtNLM"/>
    </source>
</evidence>
<accession>A0ABX8BW67</accession>
<proteinExistence type="predicted"/>
<dbReference type="EMBL" id="CP074134">
    <property type="protein sequence ID" value="QUX26356.1"/>
    <property type="molecule type" value="Genomic_DNA"/>
</dbReference>
<evidence type="ECO:0000313" key="3">
    <source>
        <dbReference type="Proteomes" id="UP000676079"/>
    </source>
</evidence>